<keyword evidence="4 8" id="KW-0460">Magnesium</keyword>
<evidence type="ECO:0000256" key="3">
    <source>
        <dbReference type="ARBA" id="ARBA00022723"/>
    </source>
</evidence>
<feature type="region of interest" description="Interaction with DNA" evidence="8">
    <location>
        <begin position="187"/>
        <end position="192"/>
    </location>
</feature>
<evidence type="ECO:0000256" key="5">
    <source>
        <dbReference type="ARBA" id="ARBA00023029"/>
    </source>
</evidence>
<comment type="catalytic activity">
    <reaction evidence="1 8">
        <text>ATP-independent breakage of single-stranded DNA, followed by passage and rejoining.</text>
        <dbReference type="EC" id="5.6.2.1"/>
    </reaction>
</comment>
<reference evidence="11 12" key="1">
    <citation type="submission" date="2021-01" db="EMBL/GenBank/DDBJ databases">
        <title>Genomic Encyclopedia of Type Strains, Phase IV (KMG-IV): sequencing the most valuable type-strain genomes for metagenomic binning, comparative biology and taxonomic classification.</title>
        <authorList>
            <person name="Goeker M."/>
        </authorList>
    </citation>
    <scope>NUCLEOTIDE SEQUENCE [LARGE SCALE GENOMIC DNA]</scope>
    <source>
        <strain evidence="11 12">DSM 24436</strain>
    </source>
</reference>
<evidence type="ECO:0000313" key="11">
    <source>
        <dbReference type="EMBL" id="MBM7560680.1"/>
    </source>
</evidence>
<dbReference type="SMART" id="SM00436">
    <property type="entry name" value="TOP1Bc"/>
    <property type="match status" value="1"/>
</dbReference>
<sequence length="712" mass="81454">MSKKLVLAEKPSVGRDIAHVLNCKEKHNGYFEGKNYVVTWALGHLVTLADPETYDPKYQKWNLEDLPMLPAPLKLEVIRNTRKQYNAVKTLIHRNDISEIIIATDAGREGELVARWILEKAHCKKNSQRLWISSVTDKAIKEGFNTLRPGKNYDRLYASALARSEADWYVGLNATRALTTKYNAQLSCGRVQTPTLAMVAERERDIQTFKSKTFFGLQALTQNLHFVWVDPKSKSARTFDQATIDAVEEKCSDHKIKIDKIQKTLKKVPAPQLYDLTELQREANRKYGFSAKQTLNAMQKLYETHKILTYPRTDSRYISLDIVPTLKDRIKACGSGEFGRVAGKLLKQEFRLGKNYVDDSKVTDHHAIIPTEHSVPLHILSTDERKIYDLVVQRFLAVLMPVYQFEQTSIEASIHSEHFIAKGKRIVDLGWKAVYSDYDDAISEEDIHDQTLPNIYEGQTFESVHLRRTEGKTQPPKYHTEGTLLSAMERPSKNMPYGIGTVATRADIIEKLHSSFLIEKKDQYLYMTSKGKQLLEIVPEDLKKPELTAEWEEKLEKIAKGQLEKDTFISEIKQYTQSTVANIKNSSVKFKHDNLTREKCPDCGKNLLLVNGKKGKLYVCQDRECGYRRSLSIVTNARCPVCHKKMELRGEGENKSFFCRCGHREKLDAFNKRRKEAGNKGSAKDVKAYLDAQKKENSFDSPLAEALKKLKL</sequence>
<organism evidence="11 12">
    <name type="scientific">Fusibacter tunisiensis</name>
    <dbReference type="NCBI Taxonomy" id="1008308"/>
    <lineage>
        <taxon>Bacteria</taxon>
        <taxon>Bacillati</taxon>
        <taxon>Bacillota</taxon>
        <taxon>Clostridia</taxon>
        <taxon>Eubacteriales</taxon>
        <taxon>Eubacteriales Family XII. Incertae Sedis</taxon>
        <taxon>Fusibacter</taxon>
    </lineage>
</organism>
<keyword evidence="3 8" id="KW-0479">Metal-binding</keyword>
<keyword evidence="6 8" id="KW-0238">DNA-binding</keyword>
<dbReference type="InterPro" id="IPR005738">
    <property type="entry name" value="TopoIII"/>
</dbReference>
<dbReference type="Gene3D" id="2.70.20.10">
    <property type="entry name" value="Topoisomerase I, domain 3"/>
    <property type="match status" value="1"/>
</dbReference>
<evidence type="ECO:0000259" key="9">
    <source>
        <dbReference type="PROSITE" id="PS50880"/>
    </source>
</evidence>
<dbReference type="InterPro" id="IPR003601">
    <property type="entry name" value="Topo_IA_2"/>
</dbReference>
<dbReference type="InterPro" id="IPR023406">
    <property type="entry name" value="Topo_IA_AS"/>
</dbReference>
<dbReference type="InterPro" id="IPR013825">
    <property type="entry name" value="Topo_IA_cen_sub2"/>
</dbReference>
<dbReference type="PROSITE" id="PS52039">
    <property type="entry name" value="TOPO_IA_2"/>
    <property type="match status" value="1"/>
</dbReference>
<comment type="caution">
    <text evidence="8">Lacks conserved residue(s) required for the propagation of feature annotation.</text>
</comment>
<feature type="binding site" evidence="8">
    <location>
        <position position="105"/>
    </location>
    <ligand>
        <name>Mg(2+)</name>
        <dbReference type="ChEBI" id="CHEBI:18420"/>
        <note>catalytic</note>
    </ligand>
</feature>
<evidence type="ECO:0000313" key="12">
    <source>
        <dbReference type="Proteomes" id="UP000767854"/>
    </source>
</evidence>
<dbReference type="RefSeq" id="WP_204661254.1">
    <property type="nucleotide sequence ID" value="NZ_JAFBDT010000001.1"/>
</dbReference>
<dbReference type="InterPro" id="IPR034144">
    <property type="entry name" value="TOPRIM_TopoIII"/>
</dbReference>
<evidence type="ECO:0000256" key="6">
    <source>
        <dbReference type="ARBA" id="ARBA00023125"/>
    </source>
</evidence>
<comment type="function">
    <text evidence="8">Releases the supercoiling and torsional tension of DNA, which is introduced during the DNA replication and transcription, by transiently cleaving and rejoining one strand of the DNA duplex. Introduces a single-strand break via transesterification at a target site in duplex DNA. The scissile phosphodiester is attacked by the catalytic tyrosine of the enzyme, resulting in the formation of a DNA-(5'-phosphotyrosyl)-enzyme intermediate and the expulsion of a 3'-OH DNA strand. The free DNA strand then undergoes passage around the unbroken strand, thus removing DNA supercoils. Finally, in the religation step, the DNA 3'-OH attacks the covalent intermediate to expel the active-site tyrosine and restore the DNA phosphodiester backbone.</text>
</comment>
<accession>A0ABS2MMQ2</accession>
<dbReference type="SMART" id="SM00493">
    <property type="entry name" value="TOPRIM"/>
    <property type="match status" value="1"/>
</dbReference>
<dbReference type="GO" id="GO:0003917">
    <property type="term" value="F:DNA topoisomerase type I (single strand cut, ATP-independent) activity"/>
    <property type="evidence" value="ECO:0007669"/>
    <property type="project" value="UniProtKB-EC"/>
</dbReference>
<feature type="active site" description="O-(5'-phospho-DNA)-tyrosine intermediate" evidence="8">
    <location>
        <position position="310"/>
    </location>
</feature>
<dbReference type="InterPro" id="IPR013826">
    <property type="entry name" value="Topo_IA_cen_sub3"/>
</dbReference>
<keyword evidence="12" id="KW-1185">Reference proteome</keyword>
<dbReference type="Gene3D" id="1.10.460.10">
    <property type="entry name" value="Topoisomerase I, domain 2"/>
    <property type="match status" value="1"/>
</dbReference>
<dbReference type="SMART" id="SM00437">
    <property type="entry name" value="TOP1Ac"/>
    <property type="match status" value="1"/>
</dbReference>
<dbReference type="InterPro" id="IPR000380">
    <property type="entry name" value="Topo_IA"/>
</dbReference>
<dbReference type="NCBIfam" id="NF005829">
    <property type="entry name" value="PRK07726.1"/>
    <property type="match status" value="1"/>
</dbReference>
<feature type="domain" description="Toprim" evidence="9">
    <location>
        <begin position="3"/>
        <end position="136"/>
    </location>
</feature>
<dbReference type="PROSITE" id="PS50880">
    <property type="entry name" value="TOPRIM"/>
    <property type="match status" value="1"/>
</dbReference>
<dbReference type="Gene3D" id="1.10.290.10">
    <property type="entry name" value="Topoisomerase I, domain 4"/>
    <property type="match status" value="1"/>
</dbReference>
<evidence type="ECO:0000256" key="7">
    <source>
        <dbReference type="ARBA" id="ARBA00023235"/>
    </source>
</evidence>
<protein>
    <recommendedName>
        <fullName evidence="8">DNA topoisomerase 3</fullName>
        <ecNumber evidence="8">5.6.2.1</ecNumber>
    </recommendedName>
    <alternativeName>
        <fullName evidence="8">DNA topoisomerase III</fullName>
    </alternativeName>
</protein>
<dbReference type="PROSITE" id="PS00396">
    <property type="entry name" value="TOPO_IA_1"/>
    <property type="match status" value="1"/>
</dbReference>
<dbReference type="SUPFAM" id="SSF56712">
    <property type="entry name" value="Prokaryotic type I DNA topoisomerase"/>
    <property type="match status" value="1"/>
</dbReference>
<comment type="similarity">
    <text evidence="2 8">Belongs to the type IA topoisomerase family.</text>
</comment>
<dbReference type="NCBIfam" id="TIGR01056">
    <property type="entry name" value="topB"/>
    <property type="match status" value="1"/>
</dbReference>
<name>A0ABS2MMQ2_9FIRM</name>
<dbReference type="EC" id="5.6.2.1" evidence="8"/>
<dbReference type="PANTHER" id="PTHR11390:SF21">
    <property type="entry name" value="DNA TOPOISOMERASE 3-ALPHA"/>
    <property type="match status" value="1"/>
</dbReference>
<proteinExistence type="inferred from homology"/>
<dbReference type="Pfam" id="PF01131">
    <property type="entry name" value="Topoisom_bac"/>
    <property type="match status" value="1"/>
</dbReference>
<feature type="site" description="Interaction with DNA" evidence="8">
    <location>
        <position position="168"/>
    </location>
</feature>
<dbReference type="InterPro" id="IPR003602">
    <property type="entry name" value="Topo_IA_DNA-bd_dom"/>
</dbReference>
<dbReference type="InterPro" id="IPR023405">
    <property type="entry name" value="Topo_IA_core_domain"/>
</dbReference>
<comment type="cofactor">
    <cofactor evidence="8">
        <name>Mg(2+)</name>
        <dbReference type="ChEBI" id="CHEBI:18420"/>
    </cofactor>
</comment>
<dbReference type="CDD" id="cd00186">
    <property type="entry name" value="TOP1Ac"/>
    <property type="match status" value="1"/>
</dbReference>
<feature type="site" description="Interaction with DNA" evidence="8">
    <location>
        <position position="312"/>
    </location>
</feature>
<evidence type="ECO:0000256" key="2">
    <source>
        <dbReference type="ARBA" id="ARBA00009446"/>
    </source>
</evidence>
<dbReference type="InterPro" id="IPR013824">
    <property type="entry name" value="Topo_IA_cen_sub1"/>
</dbReference>
<dbReference type="Proteomes" id="UP000767854">
    <property type="component" value="Unassembled WGS sequence"/>
</dbReference>
<dbReference type="Gene3D" id="3.40.50.140">
    <property type="match status" value="1"/>
</dbReference>
<dbReference type="PRINTS" id="PR00417">
    <property type="entry name" value="PRTPISMRASEI"/>
</dbReference>
<dbReference type="Pfam" id="PF01751">
    <property type="entry name" value="Toprim"/>
    <property type="match status" value="1"/>
</dbReference>
<feature type="site" description="Interaction with DNA" evidence="8">
    <location>
        <position position="176"/>
    </location>
</feature>
<dbReference type="PANTHER" id="PTHR11390">
    <property type="entry name" value="PROKARYOTIC DNA TOPOISOMERASE"/>
    <property type="match status" value="1"/>
</dbReference>
<feature type="domain" description="Topo IA-type catalytic" evidence="10">
    <location>
        <begin position="153"/>
        <end position="580"/>
    </location>
</feature>
<dbReference type="EMBL" id="JAFBDT010000001">
    <property type="protein sequence ID" value="MBM7560680.1"/>
    <property type="molecule type" value="Genomic_DNA"/>
</dbReference>
<dbReference type="HAMAP" id="MF_00953">
    <property type="entry name" value="Topoisom_3_prok"/>
    <property type="match status" value="1"/>
</dbReference>
<dbReference type="InterPro" id="IPR013497">
    <property type="entry name" value="Topo_IA_cen"/>
</dbReference>
<keyword evidence="5 8" id="KW-0799">Topoisomerase</keyword>
<dbReference type="InterPro" id="IPR006171">
    <property type="entry name" value="TOPRIM_dom"/>
</dbReference>
<dbReference type="CDD" id="cd03362">
    <property type="entry name" value="TOPRIM_TopoIA_TopoIII"/>
    <property type="match status" value="1"/>
</dbReference>
<evidence type="ECO:0000256" key="1">
    <source>
        <dbReference type="ARBA" id="ARBA00000213"/>
    </source>
</evidence>
<gene>
    <name evidence="8" type="primary">topB</name>
    <name evidence="11" type="ORF">JOC49_000189</name>
</gene>
<keyword evidence="7 8" id="KW-0413">Isomerase</keyword>
<feature type="site" description="Interaction with DNA" evidence="8">
    <location>
        <position position="61"/>
    </location>
</feature>
<evidence type="ECO:0000256" key="8">
    <source>
        <dbReference type="HAMAP-Rule" id="MF_00953"/>
    </source>
</evidence>
<evidence type="ECO:0000256" key="4">
    <source>
        <dbReference type="ARBA" id="ARBA00022842"/>
    </source>
</evidence>
<feature type="binding site" evidence="8">
    <location>
        <position position="9"/>
    </location>
    <ligand>
        <name>Mg(2+)</name>
        <dbReference type="ChEBI" id="CHEBI:18420"/>
        <note>catalytic</note>
    </ligand>
</feature>
<evidence type="ECO:0000259" key="10">
    <source>
        <dbReference type="PROSITE" id="PS52039"/>
    </source>
</evidence>
<comment type="caution">
    <text evidence="11">The sequence shown here is derived from an EMBL/GenBank/DDBJ whole genome shotgun (WGS) entry which is preliminary data.</text>
</comment>